<dbReference type="PANTHER" id="PTHR43434">
    <property type="entry name" value="PHOSPHOGLYCOLATE PHOSPHATASE"/>
    <property type="match status" value="1"/>
</dbReference>
<dbReference type="GO" id="GO:0005829">
    <property type="term" value="C:cytosol"/>
    <property type="evidence" value="ECO:0007669"/>
    <property type="project" value="TreeGrafter"/>
</dbReference>
<evidence type="ECO:0000313" key="2">
    <source>
        <dbReference type="Proteomes" id="UP000292003"/>
    </source>
</evidence>
<gene>
    <name evidence="1" type="ORF">EWH70_08245</name>
</gene>
<dbReference type="InterPro" id="IPR023214">
    <property type="entry name" value="HAD_sf"/>
</dbReference>
<dbReference type="GO" id="GO:0006281">
    <property type="term" value="P:DNA repair"/>
    <property type="evidence" value="ECO:0007669"/>
    <property type="project" value="TreeGrafter"/>
</dbReference>
<dbReference type="Pfam" id="PF12710">
    <property type="entry name" value="HAD"/>
    <property type="match status" value="1"/>
</dbReference>
<dbReference type="InterPro" id="IPR023198">
    <property type="entry name" value="PGP-like_dom2"/>
</dbReference>
<accession>A0A4Q7JAP9</accession>
<dbReference type="EMBL" id="SFCC01000003">
    <property type="protein sequence ID" value="RZQ64860.1"/>
    <property type="molecule type" value="Genomic_DNA"/>
</dbReference>
<proteinExistence type="predicted"/>
<sequence length="232" mass="24584">MTSDRLVLWDIDLTLVDLRGLGGRWYREALATVAGIDLREMPAFPGRTELAITTELLHAHDVEATEETVGRIWAELIRLSEGARDSLPEHGHALPGAATTLAKLADAGVVQSLVTGNLPEIALHKLAAFDLHRHLDFDIGGYGSLSAQRPDLVAHAMELAERKHGRRFPAESVVVVGDTPNDVAAALAHGAVAVGVATGKHTEAELAESGAHAVFRDLSETGEVLPTLAGAL</sequence>
<dbReference type="RefSeq" id="WP_130474659.1">
    <property type="nucleotide sequence ID" value="NZ_SFCC01000003.1"/>
</dbReference>
<keyword evidence="1" id="KW-0378">Hydrolase</keyword>
<dbReference type="SFLD" id="SFLDS00003">
    <property type="entry name" value="Haloacid_Dehalogenase"/>
    <property type="match status" value="1"/>
</dbReference>
<dbReference type="SUPFAM" id="SSF56784">
    <property type="entry name" value="HAD-like"/>
    <property type="match status" value="1"/>
</dbReference>
<dbReference type="AlphaFoldDB" id="A0A4Q7JAP9"/>
<protein>
    <submittedName>
        <fullName evidence="1">HAD family hydrolase</fullName>
    </submittedName>
</protein>
<dbReference type="InterPro" id="IPR036412">
    <property type="entry name" value="HAD-like_sf"/>
</dbReference>
<evidence type="ECO:0000313" key="1">
    <source>
        <dbReference type="EMBL" id="RZQ64860.1"/>
    </source>
</evidence>
<dbReference type="Proteomes" id="UP000292003">
    <property type="component" value="Unassembled WGS sequence"/>
</dbReference>
<reference evidence="1 2" key="1">
    <citation type="submission" date="2019-02" db="EMBL/GenBank/DDBJ databases">
        <title>Draft genome sequence of Amycolatopsis sp. 8-3EHSu isolated from roots of Suaeda maritima.</title>
        <authorList>
            <person name="Duangmal K."/>
            <person name="Chantavorakit T."/>
        </authorList>
    </citation>
    <scope>NUCLEOTIDE SEQUENCE [LARGE SCALE GENOMIC DNA]</scope>
    <source>
        <strain evidence="1 2">8-3EHSu</strain>
    </source>
</reference>
<organism evidence="1 2">
    <name type="scientific">Amycolatopsis suaedae</name>
    <dbReference type="NCBI Taxonomy" id="2510978"/>
    <lineage>
        <taxon>Bacteria</taxon>
        <taxon>Bacillati</taxon>
        <taxon>Actinomycetota</taxon>
        <taxon>Actinomycetes</taxon>
        <taxon>Pseudonocardiales</taxon>
        <taxon>Pseudonocardiaceae</taxon>
        <taxon>Amycolatopsis</taxon>
    </lineage>
</organism>
<dbReference type="OrthoDB" id="9781769at2"/>
<keyword evidence="2" id="KW-1185">Reference proteome</keyword>
<dbReference type="InterPro" id="IPR050155">
    <property type="entry name" value="HAD-like_hydrolase_sf"/>
</dbReference>
<dbReference type="SFLD" id="SFLDG01129">
    <property type="entry name" value="C1.5:_HAD__Beta-PGM__Phosphata"/>
    <property type="match status" value="1"/>
</dbReference>
<dbReference type="Gene3D" id="3.40.50.1000">
    <property type="entry name" value="HAD superfamily/HAD-like"/>
    <property type="match status" value="1"/>
</dbReference>
<dbReference type="PANTHER" id="PTHR43434:SF19">
    <property type="entry name" value="PHOSPHONOACETALDEHYDE HYDROLASE"/>
    <property type="match status" value="1"/>
</dbReference>
<name>A0A4Q7JAP9_9PSEU</name>
<dbReference type="GO" id="GO:0008967">
    <property type="term" value="F:phosphoglycolate phosphatase activity"/>
    <property type="evidence" value="ECO:0007669"/>
    <property type="project" value="TreeGrafter"/>
</dbReference>
<dbReference type="Gene3D" id="1.10.150.240">
    <property type="entry name" value="Putative phosphatase, domain 2"/>
    <property type="match status" value="1"/>
</dbReference>
<comment type="caution">
    <text evidence="1">The sequence shown here is derived from an EMBL/GenBank/DDBJ whole genome shotgun (WGS) entry which is preliminary data.</text>
</comment>